<evidence type="ECO:0000256" key="2">
    <source>
        <dbReference type="ARBA" id="ARBA00007362"/>
    </source>
</evidence>
<evidence type="ECO:0000256" key="3">
    <source>
        <dbReference type="ARBA" id="ARBA00022692"/>
    </source>
</evidence>
<dbReference type="RefSeq" id="WP_308208823.1">
    <property type="nucleotide sequence ID" value="NZ_AUBJ02000001.1"/>
</dbReference>
<gene>
    <name evidence="8" type="ORF">G443_000729</name>
</gene>
<evidence type="ECO:0000256" key="5">
    <source>
        <dbReference type="ARBA" id="ARBA00023136"/>
    </source>
</evidence>
<dbReference type="Proteomes" id="UP000791080">
    <property type="component" value="Unassembled WGS sequence"/>
</dbReference>
<dbReference type="InterPro" id="IPR000620">
    <property type="entry name" value="EamA_dom"/>
</dbReference>
<evidence type="ECO:0000313" key="9">
    <source>
        <dbReference type="Proteomes" id="UP000791080"/>
    </source>
</evidence>
<reference evidence="8 9" key="2">
    <citation type="submission" date="2022-06" db="EMBL/GenBank/DDBJ databases">
        <title>Genomic Encyclopedia of Type Strains, Phase I: the one thousand microbial genomes (KMG-I) project.</title>
        <authorList>
            <person name="Kyrpides N."/>
        </authorList>
    </citation>
    <scope>NUCLEOTIDE SEQUENCE [LARGE SCALE GENOMIC DNA]</scope>
    <source>
        <strain evidence="8 9">DSM 43889</strain>
    </source>
</reference>
<comment type="subcellular location">
    <subcellularLocation>
        <location evidence="1">Membrane</location>
        <topology evidence="1">Multi-pass membrane protein</topology>
    </subcellularLocation>
</comment>
<comment type="similarity">
    <text evidence="2">Belongs to the EamA transporter family.</text>
</comment>
<dbReference type="SUPFAM" id="SSF103481">
    <property type="entry name" value="Multidrug resistance efflux transporter EmrE"/>
    <property type="match status" value="2"/>
</dbReference>
<dbReference type="PANTHER" id="PTHR32322">
    <property type="entry name" value="INNER MEMBRANE TRANSPORTER"/>
    <property type="match status" value="1"/>
</dbReference>
<feature type="transmembrane region" description="Helical" evidence="6">
    <location>
        <begin position="45"/>
        <end position="64"/>
    </location>
</feature>
<keyword evidence="3 6" id="KW-0812">Transmembrane</keyword>
<dbReference type="InterPro" id="IPR037185">
    <property type="entry name" value="EmrE-like"/>
</dbReference>
<protein>
    <submittedName>
        <fullName evidence="8">Permease of the drug/metabolite transporter (DMT) superfamily</fullName>
    </submittedName>
</protein>
<feature type="transmembrane region" description="Helical" evidence="6">
    <location>
        <begin position="193"/>
        <end position="213"/>
    </location>
</feature>
<feature type="transmembrane region" description="Helical" evidence="6">
    <location>
        <begin position="20"/>
        <end position="38"/>
    </location>
</feature>
<feature type="transmembrane region" description="Helical" evidence="6">
    <location>
        <begin position="103"/>
        <end position="123"/>
    </location>
</feature>
<feature type="transmembrane region" description="Helical" evidence="6">
    <location>
        <begin position="169"/>
        <end position="187"/>
    </location>
</feature>
<feature type="domain" description="EamA" evidence="7">
    <location>
        <begin position="72"/>
        <end position="209"/>
    </location>
</feature>
<organism evidence="8 9">
    <name type="scientific">Actinoalloteichus caeruleus DSM 43889</name>
    <dbReference type="NCBI Taxonomy" id="1120930"/>
    <lineage>
        <taxon>Bacteria</taxon>
        <taxon>Bacillati</taxon>
        <taxon>Actinomycetota</taxon>
        <taxon>Actinomycetes</taxon>
        <taxon>Pseudonocardiales</taxon>
        <taxon>Pseudonocardiaceae</taxon>
        <taxon>Actinoalloteichus</taxon>
        <taxon>Actinoalloteichus cyanogriseus</taxon>
    </lineage>
</organism>
<dbReference type="Pfam" id="PF00892">
    <property type="entry name" value="EamA"/>
    <property type="match status" value="1"/>
</dbReference>
<evidence type="ECO:0000256" key="4">
    <source>
        <dbReference type="ARBA" id="ARBA00022989"/>
    </source>
</evidence>
<sequence>MPFLLIAVGQRTVDSGTAGVVNATTPLWSLLLGLVLGMERRPHPLRLTGLLVGFAGTVVLLAPWRQPVDIGLGAIALLGAAISYAVAFTYMARHLTGTGSGPLALSAAQLLAATGLSIPLLLVDGLPASPPSVTATGWAAVVALGVLSTGLTFYLNFRLIGDVGATTTASVGYLLPVVSVSLGAVVLSEVVDVRVVLGMVVVLVGVALTRRHAPPRAHATRSRAGSSGSS</sequence>
<dbReference type="PANTHER" id="PTHR32322:SF9">
    <property type="entry name" value="AMINO-ACID METABOLITE EFFLUX PUMP-RELATED"/>
    <property type="match status" value="1"/>
</dbReference>
<reference evidence="8 9" key="1">
    <citation type="submission" date="2013-07" db="EMBL/GenBank/DDBJ databases">
        <authorList>
            <consortium name="DOE Joint Genome Institute"/>
            <person name="Reeve W."/>
            <person name="Huntemann M."/>
            <person name="Han J."/>
            <person name="Chen A."/>
            <person name="Kyrpides N."/>
            <person name="Mavromatis K."/>
            <person name="Markowitz V."/>
            <person name="Palaniappan K."/>
            <person name="Ivanova N."/>
            <person name="Schaumberg A."/>
            <person name="Pati A."/>
            <person name="Liolios K."/>
            <person name="Nordberg H.P."/>
            <person name="Cantor M.N."/>
            <person name="Hua S.X."/>
            <person name="Woyke T."/>
        </authorList>
    </citation>
    <scope>NUCLEOTIDE SEQUENCE [LARGE SCALE GENOMIC DNA]</scope>
    <source>
        <strain evidence="8 9">DSM 43889</strain>
    </source>
</reference>
<feature type="transmembrane region" description="Helical" evidence="6">
    <location>
        <begin position="70"/>
        <end position="91"/>
    </location>
</feature>
<dbReference type="InterPro" id="IPR050638">
    <property type="entry name" value="AA-Vitamin_Transporters"/>
</dbReference>
<proteinExistence type="inferred from homology"/>
<keyword evidence="4 6" id="KW-1133">Transmembrane helix</keyword>
<keyword evidence="9" id="KW-1185">Reference proteome</keyword>
<comment type="caution">
    <text evidence="8">The sequence shown here is derived from an EMBL/GenBank/DDBJ whole genome shotgun (WGS) entry which is preliminary data.</text>
</comment>
<evidence type="ECO:0000259" key="7">
    <source>
        <dbReference type="Pfam" id="PF00892"/>
    </source>
</evidence>
<keyword evidence="5 6" id="KW-0472">Membrane</keyword>
<evidence type="ECO:0000313" key="8">
    <source>
        <dbReference type="EMBL" id="MCP2330459.1"/>
    </source>
</evidence>
<accession>A0ABT1JD93</accession>
<evidence type="ECO:0000256" key="1">
    <source>
        <dbReference type="ARBA" id="ARBA00004141"/>
    </source>
</evidence>
<feature type="transmembrane region" description="Helical" evidence="6">
    <location>
        <begin position="135"/>
        <end position="157"/>
    </location>
</feature>
<evidence type="ECO:0000256" key="6">
    <source>
        <dbReference type="SAM" id="Phobius"/>
    </source>
</evidence>
<name>A0ABT1JD93_ACTCY</name>
<dbReference type="EMBL" id="AUBJ02000001">
    <property type="protein sequence ID" value="MCP2330459.1"/>
    <property type="molecule type" value="Genomic_DNA"/>
</dbReference>